<keyword evidence="3" id="KW-1185">Reference proteome</keyword>
<accession>A0A0F6Z4V0</accession>
<dbReference type="AlphaFoldDB" id="A0A0F6Z4V0"/>
<feature type="signal peptide" evidence="1">
    <location>
        <begin position="1"/>
        <end position="25"/>
    </location>
</feature>
<reference evidence="2 3" key="1">
    <citation type="submission" date="2015-04" db="EMBL/GenBank/DDBJ databases">
        <title>Complete Genome Sequence of Brevibacterium flavum ATCC 15168.</title>
        <authorList>
            <person name="Ahn J."/>
            <person name="Park G."/>
            <person name="Jeon W."/>
            <person name="Jang Y."/>
            <person name="Jang M."/>
            <person name="Lee H."/>
            <person name="Lee H."/>
        </authorList>
    </citation>
    <scope>NUCLEOTIDE SEQUENCE [LARGE SCALE GENOMIC DNA]</scope>
    <source>
        <strain evidence="2 3">ATCC 15168</strain>
    </source>
</reference>
<evidence type="ECO:0000313" key="3">
    <source>
        <dbReference type="Proteomes" id="UP000034037"/>
    </source>
</evidence>
<protein>
    <submittedName>
        <fullName evidence="2">Uncharacterized protein</fullName>
    </submittedName>
</protein>
<dbReference type="Proteomes" id="UP000034037">
    <property type="component" value="Chromosome"/>
</dbReference>
<evidence type="ECO:0000313" key="2">
    <source>
        <dbReference type="EMBL" id="AKF26375.1"/>
    </source>
</evidence>
<dbReference type="PATRIC" id="fig|92706.3.peg.370"/>
<sequence>MKKIITRAAIAAIAITGVSSPVASAQSSEWAGLSSSLSSTKYINTPADLRQALNTLLDGYHRHYTTRGYNFNASADSLAKQYFNASDVHKEQLRKDLEASGLTVEVFVTLTNQYEDTYRTLLDVTPEPNVGKQWGGYIHADSVLATATIVRHK</sequence>
<dbReference type="RefSeq" id="WP_003863277.1">
    <property type="nucleotide sequence ID" value="NZ_CP011309.1"/>
</dbReference>
<evidence type="ECO:0000256" key="1">
    <source>
        <dbReference type="SAM" id="SignalP"/>
    </source>
</evidence>
<dbReference type="HOGENOM" id="CLU_1746541_0_0_11"/>
<gene>
    <name evidence="2" type="ORF">YH66_01800</name>
</gene>
<organism evidence="2 3">
    <name type="scientific">[Brevibacterium] flavum</name>
    <dbReference type="NCBI Taxonomy" id="92706"/>
    <lineage>
        <taxon>Bacteria</taxon>
        <taxon>Bacillati</taxon>
        <taxon>Actinomycetota</taxon>
        <taxon>Actinomycetes</taxon>
        <taxon>Mycobacteriales</taxon>
        <taxon>Corynebacteriaceae</taxon>
        <taxon>Corynebacterium</taxon>
    </lineage>
</organism>
<name>A0A0F6Z4V0_9CORY</name>
<feature type="chain" id="PRO_5002513060" evidence="1">
    <location>
        <begin position="26"/>
        <end position="153"/>
    </location>
</feature>
<dbReference type="EMBL" id="CP011309">
    <property type="protein sequence ID" value="AKF26375.1"/>
    <property type="molecule type" value="Genomic_DNA"/>
</dbReference>
<proteinExistence type="predicted"/>
<keyword evidence="1" id="KW-0732">Signal</keyword>